<reference evidence="2 3" key="1">
    <citation type="submission" date="2022-11" db="EMBL/GenBank/DDBJ databases">
        <title>Spartinivicinus poritis sp. nov., isolated from scleractinian coral Porites lutea.</title>
        <authorList>
            <person name="Zhang G."/>
            <person name="Cai L."/>
            <person name="Wei Q."/>
        </authorList>
    </citation>
    <scope>NUCLEOTIDE SEQUENCE [LARGE SCALE GENOMIC DNA]</scope>
    <source>
        <strain evidence="2 3">A2-2</strain>
    </source>
</reference>
<dbReference type="InterPro" id="IPR015797">
    <property type="entry name" value="NUDIX_hydrolase-like_dom_sf"/>
</dbReference>
<dbReference type="PANTHER" id="PTHR43222">
    <property type="entry name" value="NUDIX HYDROLASE 23"/>
    <property type="match status" value="1"/>
</dbReference>
<protein>
    <submittedName>
        <fullName evidence="2">NUDIX hydrolase</fullName>
    </submittedName>
</protein>
<dbReference type="GO" id="GO:0016787">
    <property type="term" value="F:hydrolase activity"/>
    <property type="evidence" value="ECO:0007669"/>
    <property type="project" value="UniProtKB-KW"/>
</dbReference>
<name>A0ABT5U5L6_9GAMM</name>
<evidence type="ECO:0000313" key="3">
    <source>
        <dbReference type="Proteomes" id="UP001528823"/>
    </source>
</evidence>
<proteinExistence type="predicted"/>
<dbReference type="Pfam" id="PF00293">
    <property type="entry name" value="NUDIX"/>
    <property type="match status" value="1"/>
</dbReference>
<dbReference type="Gene3D" id="2.20.70.10">
    <property type="match status" value="1"/>
</dbReference>
<dbReference type="RefSeq" id="WP_274686857.1">
    <property type="nucleotide sequence ID" value="NZ_JAPMOU010000001.1"/>
</dbReference>
<dbReference type="Gene3D" id="3.90.79.10">
    <property type="entry name" value="Nucleoside Triphosphate Pyrophosphohydrolase"/>
    <property type="match status" value="1"/>
</dbReference>
<evidence type="ECO:0000313" key="2">
    <source>
        <dbReference type="EMBL" id="MDE1460484.1"/>
    </source>
</evidence>
<dbReference type="Proteomes" id="UP001528823">
    <property type="component" value="Unassembled WGS sequence"/>
</dbReference>
<comment type="caution">
    <text evidence="2">The sequence shown here is derived from an EMBL/GenBank/DDBJ whole genome shotgun (WGS) entry which is preliminary data.</text>
</comment>
<keyword evidence="3" id="KW-1185">Reference proteome</keyword>
<accession>A0ABT5U5L6</accession>
<dbReference type="CDD" id="cd04511">
    <property type="entry name" value="NUDIX_Hydrolase"/>
    <property type="match status" value="1"/>
</dbReference>
<dbReference type="PROSITE" id="PS51462">
    <property type="entry name" value="NUDIX"/>
    <property type="match status" value="1"/>
</dbReference>
<sequence length="180" mass="20879">MKYCAQCGKPVEHFTPAGDNRPRYVCSHCQTIHYQNPKIVAGCLPAYKELILLCRRAIEPRKGFWTLPAGFMELGETTLQAAQRETWEEALATVEQLELYTIFNLPHISQVYMIFRAQLEEPNFGPGDESHEVQLFHETDIPWQQLAFPTIEKTLRHYFVDRQSGNFPVRVEDITQPIKK</sequence>
<dbReference type="InterPro" id="IPR000086">
    <property type="entry name" value="NUDIX_hydrolase_dom"/>
</dbReference>
<feature type="domain" description="Nudix hydrolase" evidence="1">
    <location>
        <begin position="36"/>
        <end position="159"/>
    </location>
</feature>
<dbReference type="SUPFAM" id="SSF55811">
    <property type="entry name" value="Nudix"/>
    <property type="match status" value="1"/>
</dbReference>
<evidence type="ECO:0000259" key="1">
    <source>
        <dbReference type="PROSITE" id="PS51462"/>
    </source>
</evidence>
<dbReference type="EMBL" id="JAPMOU010000001">
    <property type="protein sequence ID" value="MDE1460484.1"/>
    <property type="molecule type" value="Genomic_DNA"/>
</dbReference>
<keyword evidence="2" id="KW-0378">Hydrolase</keyword>
<organism evidence="2 3">
    <name type="scientific">Spartinivicinus poritis</name>
    <dbReference type="NCBI Taxonomy" id="2994640"/>
    <lineage>
        <taxon>Bacteria</taxon>
        <taxon>Pseudomonadati</taxon>
        <taxon>Pseudomonadota</taxon>
        <taxon>Gammaproteobacteria</taxon>
        <taxon>Oceanospirillales</taxon>
        <taxon>Zooshikellaceae</taxon>
        <taxon>Spartinivicinus</taxon>
    </lineage>
</organism>
<dbReference type="InterPro" id="IPR029401">
    <property type="entry name" value="Nudix_N"/>
</dbReference>
<dbReference type="Pfam" id="PF14803">
    <property type="entry name" value="Zn_ribbon_Nudix"/>
    <property type="match status" value="1"/>
</dbReference>
<gene>
    <name evidence="2" type="ORF">ORQ98_00755</name>
</gene>
<dbReference type="PANTHER" id="PTHR43222:SF2">
    <property type="entry name" value="NUDIX HYDROLASE 23, CHLOROPLASTIC"/>
    <property type="match status" value="1"/>
</dbReference>